<evidence type="ECO:0000259" key="2">
    <source>
        <dbReference type="PROSITE" id="PS50097"/>
    </source>
</evidence>
<proteinExistence type="predicted"/>
<feature type="region of interest" description="Disordered" evidence="1">
    <location>
        <begin position="221"/>
        <end position="269"/>
    </location>
</feature>
<dbReference type="CDD" id="cd18186">
    <property type="entry name" value="BTB_POZ_ZBTB_KLHL-like"/>
    <property type="match status" value="1"/>
</dbReference>
<dbReference type="Pfam" id="PF00651">
    <property type="entry name" value="BTB"/>
    <property type="match status" value="1"/>
</dbReference>
<gene>
    <name evidence="3" type="ORF">D9758_019050</name>
</gene>
<feature type="compositionally biased region" description="Polar residues" evidence="1">
    <location>
        <begin position="102"/>
        <end position="114"/>
    </location>
</feature>
<protein>
    <recommendedName>
        <fullName evidence="2">BTB domain-containing protein</fullName>
    </recommendedName>
</protein>
<feature type="compositionally biased region" description="Low complexity" evidence="1">
    <location>
        <begin position="52"/>
        <end position="67"/>
    </location>
</feature>
<reference evidence="3 4" key="1">
    <citation type="journal article" date="2020" name="ISME J.">
        <title>Uncovering the hidden diversity of litter-decomposition mechanisms in mushroom-forming fungi.</title>
        <authorList>
            <person name="Floudas D."/>
            <person name="Bentzer J."/>
            <person name="Ahren D."/>
            <person name="Johansson T."/>
            <person name="Persson P."/>
            <person name="Tunlid A."/>
        </authorList>
    </citation>
    <scope>NUCLEOTIDE SEQUENCE [LARGE SCALE GENOMIC DNA]</scope>
    <source>
        <strain evidence="3 4">CBS 291.85</strain>
    </source>
</reference>
<organism evidence="3 4">
    <name type="scientific">Tetrapyrgos nigripes</name>
    <dbReference type="NCBI Taxonomy" id="182062"/>
    <lineage>
        <taxon>Eukaryota</taxon>
        <taxon>Fungi</taxon>
        <taxon>Dikarya</taxon>
        <taxon>Basidiomycota</taxon>
        <taxon>Agaricomycotina</taxon>
        <taxon>Agaricomycetes</taxon>
        <taxon>Agaricomycetidae</taxon>
        <taxon>Agaricales</taxon>
        <taxon>Marasmiineae</taxon>
        <taxon>Marasmiaceae</taxon>
        <taxon>Tetrapyrgos</taxon>
    </lineage>
</organism>
<keyword evidence="4" id="KW-1185">Reference proteome</keyword>
<evidence type="ECO:0000313" key="4">
    <source>
        <dbReference type="Proteomes" id="UP000559256"/>
    </source>
</evidence>
<feature type="compositionally biased region" description="Polar residues" evidence="1">
    <location>
        <begin position="1"/>
        <end position="13"/>
    </location>
</feature>
<name>A0A8H5ATL0_9AGAR</name>
<feature type="compositionally biased region" description="Low complexity" evidence="1">
    <location>
        <begin position="221"/>
        <end position="249"/>
    </location>
</feature>
<dbReference type="PROSITE" id="PS50097">
    <property type="entry name" value="BTB"/>
    <property type="match status" value="1"/>
</dbReference>
<comment type="caution">
    <text evidence="3">The sequence shown here is derived from an EMBL/GenBank/DDBJ whole genome shotgun (WGS) entry which is preliminary data.</text>
</comment>
<dbReference type="InterPro" id="IPR000210">
    <property type="entry name" value="BTB/POZ_dom"/>
</dbReference>
<dbReference type="AlphaFoldDB" id="A0A8H5ATL0"/>
<dbReference type="SUPFAM" id="SSF54695">
    <property type="entry name" value="POZ domain"/>
    <property type="match status" value="1"/>
</dbReference>
<dbReference type="InterPro" id="IPR011333">
    <property type="entry name" value="SKP1/BTB/POZ_sf"/>
</dbReference>
<sequence length="679" mass="74107">MPPQGPDSSTSGAISDHPGFQLHIHSDMAPLLMPTSHSSSEVSGRFGEERATAASSSSPSTASPVTPIAHPPSFHPHDGGRPPGYFQYAPQTEEGHRRRSNSVHMESASYSHFSSVPKAGKQNKDFANNTPAESLFYRAEVPPAIRITLQPVDASQHGVEAHLTSEPFQSGQKDLPAQTLPSNLPPSHFVATMSTHPIEDDVPNFSGLKISERLTESPVSVFSSSNSSAMPSPVLNQDSSTTQSRTASSRSREREVRFDSPVPSTIPGVTAPYGAQGLWGDSGPEPPPSWPRAFSCSSGRLNIDGTPHHVDQQHHGIYAHDTTAWPLAFQHTGRSSNESTLFTSLVLPPTNPHPFPNMSLPLAVQLRQLLSRPHTPHHPHHVLNEPPVIPNVVVDSPRSGSTVPNETAHLPALPLPWVPLRAGDPPHFNLPPRIHPSPGAHGPTPTPYHCPDGSVPNSPPSYVTAATTGTYPAYNVNGNVFNQNSISNVPPGKYYFEDGNVMFSVKNQRIYRVHRYLFLTKSTVLPAKMYSYHPTTPILLDDVEPKDFELLLSILYPETPGKLGIEGVEEWSAILRVAKLYEMKSIERLALDEILNIASPVERIVIAREQGVSDWLVGAFTELCLSKDPLTDQEKSLLGMQTTLMADSMKQGIMDKLEDYLDMQKVRSMITNVLKESGL</sequence>
<dbReference type="Proteomes" id="UP000559256">
    <property type="component" value="Unassembled WGS sequence"/>
</dbReference>
<feature type="domain" description="BTB" evidence="2">
    <location>
        <begin position="499"/>
        <end position="556"/>
    </location>
</feature>
<feature type="region of interest" description="Disordered" evidence="1">
    <location>
        <begin position="1"/>
        <end position="128"/>
    </location>
</feature>
<dbReference type="Gene3D" id="3.30.710.10">
    <property type="entry name" value="Potassium Channel Kv1.1, Chain A"/>
    <property type="match status" value="1"/>
</dbReference>
<accession>A0A8H5ATL0</accession>
<evidence type="ECO:0000313" key="3">
    <source>
        <dbReference type="EMBL" id="KAF5310298.1"/>
    </source>
</evidence>
<evidence type="ECO:0000256" key="1">
    <source>
        <dbReference type="SAM" id="MobiDB-lite"/>
    </source>
</evidence>
<feature type="region of interest" description="Disordered" evidence="1">
    <location>
        <begin position="157"/>
        <end position="179"/>
    </location>
</feature>
<dbReference type="EMBL" id="JAACJM010000595">
    <property type="protein sequence ID" value="KAF5310298.1"/>
    <property type="molecule type" value="Genomic_DNA"/>
</dbReference>
<dbReference type="OrthoDB" id="2593747at2759"/>